<keyword evidence="4" id="KW-1185">Reference proteome</keyword>
<dbReference type="GO" id="GO:0003677">
    <property type="term" value="F:DNA binding"/>
    <property type="evidence" value="ECO:0007669"/>
    <property type="project" value="UniProtKB-KW"/>
</dbReference>
<proteinExistence type="predicted"/>
<dbReference type="PROSITE" id="PS50043">
    <property type="entry name" value="HTH_LUXR_2"/>
    <property type="match status" value="1"/>
</dbReference>
<dbReference type="PRINTS" id="PR00038">
    <property type="entry name" value="HTHLUXR"/>
</dbReference>
<evidence type="ECO:0000256" key="1">
    <source>
        <dbReference type="ARBA" id="ARBA00023125"/>
    </source>
</evidence>
<dbReference type="Gene3D" id="3.40.50.2300">
    <property type="match status" value="1"/>
</dbReference>
<dbReference type="InterPro" id="IPR016032">
    <property type="entry name" value="Sig_transdc_resp-reg_C-effctor"/>
</dbReference>
<feature type="domain" description="HTH luxR-type" evidence="2">
    <location>
        <begin position="128"/>
        <end position="195"/>
    </location>
</feature>
<dbReference type="Proteomes" id="UP001597018">
    <property type="component" value="Unassembled WGS sequence"/>
</dbReference>
<dbReference type="SMART" id="SM00421">
    <property type="entry name" value="HTH_LUXR"/>
    <property type="match status" value="1"/>
</dbReference>
<dbReference type="EMBL" id="JBHTIW010000001">
    <property type="protein sequence ID" value="MFD0918334.1"/>
    <property type="molecule type" value="Genomic_DNA"/>
</dbReference>
<dbReference type="PANTHER" id="PTHR43214:SF43">
    <property type="entry name" value="TWO-COMPONENT RESPONSE REGULATOR"/>
    <property type="match status" value="1"/>
</dbReference>
<name>A0ABW3FK28_9PSEU</name>
<gene>
    <name evidence="3" type="ORF">ACFQ16_01115</name>
</gene>
<dbReference type="PANTHER" id="PTHR43214">
    <property type="entry name" value="TWO-COMPONENT RESPONSE REGULATOR"/>
    <property type="match status" value="1"/>
</dbReference>
<dbReference type="SUPFAM" id="SSF46894">
    <property type="entry name" value="C-terminal effector domain of the bipartite response regulators"/>
    <property type="match status" value="1"/>
</dbReference>
<sequence>MLVRVFSDVTVFADRADLQDVVAGLLRRVPQRTEGMSDVAVLAVGGGLPDDALRHCVSRLSRSYRVLVVLPDSAAGQTPELLRAGALGFLGDDCDEAEFHAALGVVARGAVYIASGSHQAFTSRPAEPQQDPVRHVLTRREQEVLRWIADGYTHSQAARRMGLSAATVDTYVKRIRAKLEVRNKAELTRKAIELGVVRRDAPVLAAA</sequence>
<organism evidence="3 4">
    <name type="scientific">Saccharopolyspora rosea</name>
    <dbReference type="NCBI Taxonomy" id="524884"/>
    <lineage>
        <taxon>Bacteria</taxon>
        <taxon>Bacillati</taxon>
        <taxon>Actinomycetota</taxon>
        <taxon>Actinomycetes</taxon>
        <taxon>Pseudonocardiales</taxon>
        <taxon>Pseudonocardiaceae</taxon>
        <taxon>Saccharopolyspora</taxon>
    </lineage>
</organism>
<evidence type="ECO:0000259" key="2">
    <source>
        <dbReference type="PROSITE" id="PS50043"/>
    </source>
</evidence>
<dbReference type="CDD" id="cd06170">
    <property type="entry name" value="LuxR_C_like"/>
    <property type="match status" value="1"/>
</dbReference>
<evidence type="ECO:0000313" key="4">
    <source>
        <dbReference type="Proteomes" id="UP001597018"/>
    </source>
</evidence>
<reference evidence="4" key="1">
    <citation type="journal article" date="2019" name="Int. J. Syst. Evol. Microbiol.">
        <title>The Global Catalogue of Microorganisms (GCM) 10K type strain sequencing project: providing services to taxonomists for standard genome sequencing and annotation.</title>
        <authorList>
            <consortium name="The Broad Institute Genomics Platform"/>
            <consortium name="The Broad Institute Genome Sequencing Center for Infectious Disease"/>
            <person name="Wu L."/>
            <person name="Ma J."/>
        </authorList>
    </citation>
    <scope>NUCLEOTIDE SEQUENCE [LARGE SCALE GENOMIC DNA]</scope>
    <source>
        <strain evidence="4">CCUG 56401</strain>
    </source>
</reference>
<evidence type="ECO:0000313" key="3">
    <source>
        <dbReference type="EMBL" id="MFD0918334.1"/>
    </source>
</evidence>
<dbReference type="InterPro" id="IPR039420">
    <property type="entry name" value="WalR-like"/>
</dbReference>
<accession>A0ABW3FK28</accession>
<dbReference type="Pfam" id="PF00196">
    <property type="entry name" value="GerE"/>
    <property type="match status" value="1"/>
</dbReference>
<dbReference type="RefSeq" id="WP_263250041.1">
    <property type="nucleotide sequence ID" value="NZ_BAABLT010000034.1"/>
</dbReference>
<keyword evidence="1 3" id="KW-0238">DNA-binding</keyword>
<protein>
    <submittedName>
        <fullName evidence="3">DNA-binding response regulator</fullName>
    </submittedName>
</protein>
<dbReference type="InterPro" id="IPR000792">
    <property type="entry name" value="Tscrpt_reg_LuxR_C"/>
</dbReference>
<comment type="caution">
    <text evidence="3">The sequence shown here is derived from an EMBL/GenBank/DDBJ whole genome shotgun (WGS) entry which is preliminary data.</text>
</comment>